<organism evidence="1 2">
    <name type="scientific">Legionella feeleii</name>
    <dbReference type="NCBI Taxonomy" id="453"/>
    <lineage>
        <taxon>Bacteria</taxon>
        <taxon>Pseudomonadati</taxon>
        <taxon>Pseudomonadota</taxon>
        <taxon>Gammaproteobacteria</taxon>
        <taxon>Legionellales</taxon>
        <taxon>Legionellaceae</taxon>
        <taxon>Legionella</taxon>
    </lineage>
</organism>
<evidence type="ECO:0000313" key="1">
    <source>
        <dbReference type="EMBL" id="STX39832.1"/>
    </source>
</evidence>
<dbReference type="EMBL" id="UGNY01000001">
    <property type="protein sequence ID" value="STX39832.1"/>
    <property type="molecule type" value="Genomic_DNA"/>
</dbReference>
<name>A0A378IY53_9GAMM</name>
<protein>
    <submittedName>
        <fullName evidence="1">Uncharacterized protein</fullName>
    </submittedName>
</protein>
<evidence type="ECO:0000313" key="2">
    <source>
        <dbReference type="Proteomes" id="UP000254033"/>
    </source>
</evidence>
<dbReference type="AlphaFoldDB" id="A0A378IY53"/>
<reference evidence="1 2" key="1">
    <citation type="submission" date="2018-06" db="EMBL/GenBank/DDBJ databases">
        <authorList>
            <consortium name="Pathogen Informatics"/>
            <person name="Doyle S."/>
        </authorList>
    </citation>
    <scope>NUCLEOTIDE SEQUENCE [LARGE SCALE GENOMIC DNA]</scope>
    <source>
        <strain evidence="1 2">NCTC11978</strain>
    </source>
</reference>
<proteinExistence type="predicted"/>
<gene>
    <name evidence="1" type="ORF">NCTC11978_03038</name>
</gene>
<accession>A0A378IY53</accession>
<sequence length="39" mass="4435">MFNACIDNRVTVADTSGLINGYRSNDFLQRLKINFQSLV</sequence>
<dbReference type="Proteomes" id="UP000254033">
    <property type="component" value="Unassembled WGS sequence"/>
</dbReference>